<organism evidence="1 2">
    <name type="scientific">Brassica cretica</name>
    <name type="common">Mustard</name>
    <dbReference type="NCBI Taxonomy" id="69181"/>
    <lineage>
        <taxon>Eukaryota</taxon>
        <taxon>Viridiplantae</taxon>
        <taxon>Streptophyta</taxon>
        <taxon>Embryophyta</taxon>
        <taxon>Tracheophyta</taxon>
        <taxon>Spermatophyta</taxon>
        <taxon>Magnoliopsida</taxon>
        <taxon>eudicotyledons</taxon>
        <taxon>Gunneridae</taxon>
        <taxon>Pentapetalae</taxon>
        <taxon>rosids</taxon>
        <taxon>malvids</taxon>
        <taxon>Brassicales</taxon>
        <taxon>Brassicaceae</taxon>
        <taxon>Brassiceae</taxon>
        <taxon>Brassica</taxon>
    </lineage>
</organism>
<gene>
    <name evidence="1" type="ORF">F2Q68_00019798</name>
</gene>
<dbReference type="EMBL" id="QGKW02002228">
    <property type="protein sequence ID" value="KAF2536542.1"/>
    <property type="molecule type" value="Genomic_DNA"/>
</dbReference>
<dbReference type="Proteomes" id="UP000712281">
    <property type="component" value="Unassembled WGS sequence"/>
</dbReference>
<sequence>MCDAGNPGDPAEASTFLTRTAPPISGVHASLPFSDFTEVRGLFYGDLSLSSYATFDPITFLLAYFVGHPFRRLRGFESYPIKVTGVELFKEQHKASFNITVSTNKVITGGIVHLQVQYGYKTIMDHTYNLSELITCPFSPGAVVLSFRKQFPYAKELSLQSSWTGVISNNYDGGRLLEFPNLTSMLMTPMIYLNLIEEPHEEEIMCLVFCYDTSSSGVVFA</sequence>
<evidence type="ECO:0000313" key="2">
    <source>
        <dbReference type="Proteomes" id="UP000712281"/>
    </source>
</evidence>
<evidence type="ECO:0000313" key="1">
    <source>
        <dbReference type="EMBL" id="KAF2536542.1"/>
    </source>
</evidence>
<reference evidence="1" key="1">
    <citation type="submission" date="2019-12" db="EMBL/GenBank/DDBJ databases">
        <title>Genome sequencing and annotation of Brassica cretica.</title>
        <authorList>
            <person name="Studholme D.J."/>
            <person name="Sarris P.F."/>
        </authorList>
    </citation>
    <scope>NUCLEOTIDE SEQUENCE</scope>
    <source>
        <strain evidence="1">PFS-001/15</strain>
        <tissue evidence="1">Leaf</tissue>
    </source>
</reference>
<name>A0A8S9G0E0_BRACR</name>
<proteinExistence type="predicted"/>
<comment type="caution">
    <text evidence="1">The sequence shown here is derived from an EMBL/GenBank/DDBJ whole genome shotgun (WGS) entry which is preliminary data.</text>
</comment>
<dbReference type="AlphaFoldDB" id="A0A8S9G0E0"/>
<protein>
    <submittedName>
        <fullName evidence="1">Uncharacterized protein</fullName>
    </submittedName>
</protein>
<accession>A0A8S9G0E0</accession>